<feature type="compositionally biased region" description="Acidic residues" evidence="1">
    <location>
        <begin position="557"/>
        <end position="575"/>
    </location>
</feature>
<comment type="caution">
    <text evidence="3">The sequence shown here is derived from an EMBL/GenBank/DDBJ whole genome shotgun (WGS) entry which is preliminary data.</text>
</comment>
<keyword evidence="4" id="KW-1185">Reference proteome</keyword>
<reference evidence="3" key="2">
    <citation type="journal article" date="2024" name="Plant">
        <title>Genomic evolution and insights into agronomic trait innovations of Sesamum species.</title>
        <authorList>
            <person name="Miao H."/>
            <person name="Wang L."/>
            <person name="Qu L."/>
            <person name="Liu H."/>
            <person name="Sun Y."/>
            <person name="Le M."/>
            <person name="Wang Q."/>
            <person name="Wei S."/>
            <person name="Zheng Y."/>
            <person name="Lin W."/>
            <person name="Duan Y."/>
            <person name="Cao H."/>
            <person name="Xiong S."/>
            <person name="Wang X."/>
            <person name="Wei L."/>
            <person name="Li C."/>
            <person name="Ma Q."/>
            <person name="Ju M."/>
            <person name="Zhao R."/>
            <person name="Li G."/>
            <person name="Mu C."/>
            <person name="Tian Q."/>
            <person name="Mei H."/>
            <person name="Zhang T."/>
            <person name="Gao T."/>
            <person name="Zhang H."/>
        </authorList>
    </citation>
    <scope>NUCLEOTIDE SEQUENCE</scope>
    <source>
        <strain evidence="3">3651</strain>
    </source>
</reference>
<dbReference type="Gene3D" id="1.10.10.60">
    <property type="entry name" value="Homeodomain-like"/>
    <property type="match status" value="1"/>
</dbReference>
<organism evidence="3 4">
    <name type="scientific">Sesamum alatum</name>
    <dbReference type="NCBI Taxonomy" id="300844"/>
    <lineage>
        <taxon>Eukaryota</taxon>
        <taxon>Viridiplantae</taxon>
        <taxon>Streptophyta</taxon>
        <taxon>Embryophyta</taxon>
        <taxon>Tracheophyta</taxon>
        <taxon>Spermatophyta</taxon>
        <taxon>Magnoliopsida</taxon>
        <taxon>eudicotyledons</taxon>
        <taxon>Gunneridae</taxon>
        <taxon>Pentapetalae</taxon>
        <taxon>asterids</taxon>
        <taxon>lamiids</taxon>
        <taxon>Lamiales</taxon>
        <taxon>Pedaliaceae</taxon>
        <taxon>Sesamum</taxon>
    </lineage>
</organism>
<dbReference type="PANTHER" id="PTHR14000">
    <property type="entry name" value="FINGER CCCH DOMAIN PROTEIN, PUTATIVE (DUF3755)-RELATED"/>
    <property type="match status" value="1"/>
</dbReference>
<feature type="compositionally biased region" description="Basic and acidic residues" evidence="1">
    <location>
        <begin position="163"/>
        <end position="172"/>
    </location>
</feature>
<feature type="compositionally biased region" description="Basic residues" evidence="1">
    <location>
        <begin position="72"/>
        <end position="84"/>
    </location>
</feature>
<name>A0AAE1YVM9_9LAMI</name>
<sequence>MRDRKCKNNEEQKPINTLRRSPRFLHRNQAGVENPGTPLPAPRKIRSPGFFSTPIDSSFAKNQKEGDGISQKGKRKVSGLKSLRKPIGGSKRSARLDSRANLSSPDLRKQCVMEKGVKRSLVCGIKSVDSQLDKCGGISKNGGRNVTGLESSAKPSKGSKRSGRLDGRANVSKAEEVLHSQKEYVIERRVTRSSVHGNKFVCNRANESGLEKDSEEGVRVLPKEGKARVGVSSCKQSPENIEKRVTHSSSRTKIIQQVEEADNVSPESRHINKDCGRKMHICEKRKRYQAEEECEIVQGWNKEQELALQRAYFTAKPTPHFWKKVAKMVPGKSAEECFDRIHSDLLTPLQPRTRSRAKKNPSPLSFSASKLLSPAEMKTKRLRSGRRKTLLAQKTVRELLQKQQHENQEYEADLFAVLEPTMHSSSLNFQAATLFTSPAPNKGSGVLTRCRGTSSSAHKKHRSRLNDSQKAAFASPPVLKQIKNKALHEKYIDQLHCRDAKRKAESLRNAKCIQNENDKKSTDLKVNSVKVAKDALVLDAQDAINKLRSLQASTNDNLDDDDNVSCSNEDEDELC</sequence>
<gene>
    <name evidence="3" type="ORF">Salat_0819500</name>
</gene>
<evidence type="ECO:0000256" key="1">
    <source>
        <dbReference type="SAM" id="MobiDB-lite"/>
    </source>
</evidence>
<dbReference type="SUPFAM" id="SSF46689">
    <property type="entry name" value="Homeodomain-like"/>
    <property type="match status" value="1"/>
</dbReference>
<feature type="region of interest" description="Disordered" evidence="1">
    <location>
        <begin position="350"/>
        <end position="385"/>
    </location>
</feature>
<dbReference type="CDD" id="cd00167">
    <property type="entry name" value="SANT"/>
    <property type="match status" value="1"/>
</dbReference>
<dbReference type="InterPro" id="IPR009057">
    <property type="entry name" value="Homeodomain-like_sf"/>
</dbReference>
<evidence type="ECO:0000313" key="4">
    <source>
        <dbReference type="Proteomes" id="UP001293254"/>
    </source>
</evidence>
<feature type="domain" description="Myb-like" evidence="2">
    <location>
        <begin position="300"/>
        <end position="345"/>
    </location>
</feature>
<feature type="region of interest" description="Disordered" evidence="1">
    <location>
        <begin position="449"/>
        <end position="470"/>
    </location>
</feature>
<dbReference type="EMBL" id="JACGWO010000002">
    <property type="protein sequence ID" value="KAK4436558.1"/>
    <property type="molecule type" value="Genomic_DNA"/>
</dbReference>
<feature type="compositionally biased region" description="Basic and acidic residues" evidence="1">
    <location>
        <begin position="1"/>
        <end position="13"/>
    </location>
</feature>
<feature type="region of interest" description="Disordered" evidence="1">
    <location>
        <begin position="136"/>
        <end position="172"/>
    </location>
</feature>
<feature type="compositionally biased region" description="Polar residues" evidence="1">
    <location>
        <begin position="142"/>
        <end position="154"/>
    </location>
</feature>
<evidence type="ECO:0000313" key="3">
    <source>
        <dbReference type="EMBL" id="KAK4436558.1"/>
    </source>
</evidence>
<proteinExistence type="predicted"/>
<dbReference type="PANTHER" id="PTHR14000:SF17">
    <property type="entry name" value="MYB-LIKE DOMAIN-CONTAINING PROTEIN"/>
    <property type="match status" value="1"/>
</dbReference>
<dbReference type="Proteomes" id="UP001293254">
    <property type="component" value="Unassembled WGS sequence"/>
</dbReference>
<accession>A0AAE1YVM9</accession>
<dbReference type="InterPro" id="IPR001005">
    <property type="entry name" value="SANT/Myb"/>
</dbReference>
<protein>
    <recommendedName>
        <fullName evidence="2">Myb-like domain-containing protein</fullName>
    </recommendedName>
</protein>
<evidence type="ECO:0000259" key="2">
    <source>
        <dbReference type="PROSITE" id="PS50090"/>
    </source>
</evidence>
<dbReference type="PROSITE" id="PS50090">
    <property type="entry name" value="MYB_LIKE"/>
    <property type="match status" value="1"/>
</dbReference>
<dbReference type="AlphaFoldDB" id="A0AAE1YVM9"/>
<feature type="region of interest" description="Disordered" evidence="1">
    <location>
        <begin position="1"/>
        <end position="105"/>
    </location>
</feature>
<reference evidence="3" key="1">
    <citation type="submission" date="2020-06" db="EMBL/GenBank/DDBJ databases">
        <authorList>
            <person name="Li T."/>
            <person name="Hu X."/>
            <person name="Zhang T."/>
            <person name="Song X."/>
            <person name="Zhang H."/>
            <person name="Dai N."/>
            <person name="Sheng W."/>
            <person name="Hou X."/>
            <person name="Wei L."/>
        </authorList>
    </citation>
    <scope>NUCLEOTIDE SEQUENCE</scope>
    <source>
        <strain evidence="3">3651</strain>
        <tissue evidence="3">Leaf</tissue>
    </source>
</reference>
<feature type="region of interest" description="Disordered" evidence="1">
    <location>
        <begin position="553"/>
        <end position="575"/>
    </location>
</feature>